<evidence type="ECO:0000313" key="2">
    <source>
        <dbReference type="Proteomes" id="UP000033615"/>
    </source>
</evidence>
<name>A0A1V4D9P8_9ACTN</name>
<dbReference type="EMBL" id="LAKD02000013">
    <property type="protein sequence ID" value="OPF82343.1"/>
    <property type="molecule type" value="Genomic_DNA"/>
</dbReference>
<keyword evidence="2" id="KW-1185">Reference proteome</keyword>
<reference evidence="1" key="1">
    <citation type="submission" date="2016-12" db="EMBL/GenBank/DDBJ databases">
        <title>Genome sequence of Streptomyces antioxidans MUSC 164.</title>
        <authorList>
            <person name="Lee L.-H."/>
            <person name="Ser H.-L."/>
        </authorList>
    </citation>
    <scope>NUCLEOTIDE SEQUENCE [LARGE SCALE GENOMIC DNA]</scope>
    <source>
        <strain evidence="1">MUSC 164</strain>
    </source>
</reference>
<dbReference type="AlphaFoldDB" id="A0A1V4D9P8"/>
<gene>
    <name evidence="1" type="ORF">VT50_0207220</name>
</gene>
<sequence>MYLAFMELLEPIDHLPSEPVSLSTEYAALAAQVQLIPPRGESLLARIQLCGPREIADSAGNLLSSAADMIRLFLNSSQDQDAIDRAFESFMAAQGEFIDKARQVMVEPPS</sequence>
<proteinExistence type="predicted"/>
<accession>A0A1V4D9P8</accession>
<comment type="caution">
    <text evidence="1">The sequence shown here is derived from an EMBL/GenBank/DDBJ whole genome shotgun (WGS) entry which is preliminary data.</text>
</comment>
<evidence type="ECO:0000313" key="1">
    <source>
        <dbReference type="EMBL" id="OPF82343.1"/>
    </source>
</evidence>
<organism evidence="1 2">
    <name type="scientific">Streptomyces antioxidans</name>
    <dbReference type="NCBI Taxonomy" id="1507734"/>
    <lineage>
        <taxon>Bacteria</taxon>
        <taxon>Bacillati</taxon>
        <taxon>Actinomycetota</taxon>
        <taxon>Actinomycetes</taxon>
        <taxon>Kitasatosporales</taxon>
        <taxon>Streptomycetaceae</taxon>
        <taxon>Streptomyces</taxon>
    </lineage>
</organism>
<protein>
    <submittedName>
        <fullName evidence="1">Uncharacterized protein</fullName>
    </submittedName>
</protein>
<dbReference type="Proteomes" id="UP000033615">
    <property type="component" value="Unassembled WGS sequence"/>
</dbReference>